<sequence length="293" mass="33173">MAAPPAGFIRAYRHGSDQKYLSLLVGTTILCRTAAANQALFWRNPLVYLWTILFTIYQAIHHQQDHHHLHQQQLSLLSSILIRLPFLFAPPLILLVLLNRANRNYFHHILVNTLARPDLRDPVRYYSRPPSLGDHKEESCVQSAIWVLDYDGRQLGIIALDLNLDGYQEELLGPVNQTILVRHLASAPDFRAAGIDQELLAHACRLAFQPGSSLTRIVISVPTPLDPSLQTALIHLGFHPIRTAPNLADSPSKVQHTFRNTLLTYLGFPDCHLIWPEQIWVLHRHSFSSDAAE</sequence>
<dbReference type="Proteomes" id="UP000037035">
    <property type="component" value="Unassembled WGS sequence"/>
</dbReference>
<dbReference type="SUPFAM" id="SSF55729">
    <property type="entry name" value="Acyl-CoA N-acyltransferases (Nat)"/>
    <property type="match status" value="1"/>
</dbReference>
<gene>
    <name evidence="2" type="ORF">VP01_166g9</name>
</gene>
<reference evidence="2 3" key="1">
    <citation type="submission" date="2015-08" db="EMBL/GenBank/DDBJ databases">
        <title>Next Generation Sequencing and Analysis of the Genome of Puccinia sorghi L Schw, the Causal Agent of Maize Common Rust.</title>
        <authorList>
            <person name="Rochi L."/>
            <person name="Burguener G."/>
            <person name="Darino M."/>
            <person name="Turjanski A."/>
            <person name="Kreff E."/>
            <person name="Dieguez M.J."/>
            <person name="Sacco F."/>
        </authorList>
    </citation>
    <scope>NUCLEOTIDE SEQUENCE [LARGE SCALE GENOMIC DNA]</scope>
    <source>
        <strain evidence="2 3">RO10H11247</strain>
    </source>
</reference>
<keyword evidence="1" id="KW-0812">Transmembrane</keyword>
<protein>
    <recommendedName>
        <fullName evidence="4">N-acetyltransferase domain-containing protein</fullName>
    </recommendedName>
</protein>
<organism evidence="2 3">
    <name type="scientific">Puccinia sorghi</name>
    <dbReference type="NCBI Taxonomy" id="27349"/>
    <lineage>
        <taxon>Eukaryota</taxon>
        <taxon>Fungi</taxon>
        <taxon>Dikarya</taxon>
        <taxon>Basidiomycota</taxon>
        <taxon>Pucciniomycotina</taxon>
        <taxon>Pucciniomycetes</taxon>
        <taxon>Pucciniales</taxon>
        <taxon>Pucciniaceae</taxon>
        <taxon>Puccinia</taxon>
    </lineage>
</organism>
<dbReference type="InterPro" id="IPR016181">
    <property type="entry name" value="Acyl_CoA_acyltransferase"/>
</dbReference>
<comment type="caution">
    <text evidence="2">The sequence shown here is derived from an EMBL/GenBank/DDBJ whole genome shotgun (WGS) entry which is preliminary data.</text>
</comment>
<keyword evidence="3" id="KW-1185">Reference proteome</keyword>
<evidence type="ECO:0000313" key="2">
    <source>
        <dbReference type="EMBL" id="KNZ59747.1"/>
    </source>
</evidence>
<feature type="transmembrane region" description="Helical" evidence="1">
    <location>
        <begin position="80"/>
        <end position="98"/>
    </location>
</feature>
<accession>A0A0L6VGP8</accession>
<keyword evidence="1" id="KW-0472">Membrane</keyword>
<evidence type="ECO:0000256" key="1">
    <source>
        <dbReference type="SAM" id="Phobius"/>
    </source>
</evidence>
<dbReference type="EMBL" id="LAVV01006470">
    <property type="protein sequence ID" value="KNZ59747.1"/>
    <property type="molecule type" value="Genomic_DNA"/>
</dbReference>
<keyword evidence="1" id="KW-1133">Transmembrane helix</keyword>
<evidence type="ECO:0008006" key="4">
    <source>
        <dbReference type="Google" id="ProtNLM"/>
    </source>
</evidence>
<proteinExistence type="predicted"/>
<dbReference type="OrthoDB" id="2564232at2759"/>
<evidence type="ECO:0000313" key="3">
    <source>
        <dbReference type="Proteomes" id="UP000037035"/>
    </source>
</evidence>
<dbReference type="Gene3D" id="3.40.630.30">
    <property type="match status" value="1"/>
</dbReference>
<feature type="transmembrane region" description="Helical" evidence="1">
    <location>
        <begin position="40"/>
        <end position="60"/>
    </location>
</feature>
<name>A0A0L6VGP8_9BASI</name>
<dbReference type="AlphaFoldDB" id="A0A0L6VGP8"/>
<dbReference type="VEuPathDB" id="FungiDB:VP01_166g9"/>